<dbReference type="EC" id="2.7.7.7" evidence="3"/>
<feature type="region of interest" description="Disordered" evidence="13">
    <location>
        <begin position="1052"/>
        <end position="1081"/>
    </location>
</feature>
<evidence type="ECO:0000256" key="12">
    <source>
        <dbReference type="ARBA" id="ARBA00049244"/>
    </source>
</evidence>
<dbReference type="Pfam" id="PF17657">
    <property type="entry name" value="DNA_pol3_finger"/>
    <property type="match status" value="1"/>
</dbReference>
<dbReference type="PANTHER" id="PTHR32294:SF4">
    <property type="entry name" value="ERROR-PRONE DNA POLYMERASE"/>
    <property type="match status" value="1"/>
</dbReference>
<gene>
    <name evidence="15" type="ORF">ACFS5N_17360</name>
</gene>
<evidence type="ECO:0000313" key="16">
    <source>
        <dbReference type="Proteomes" id="UP001597557"/>
    </source>
</evidence>
<proteinExistence type="inferred from homology"/>
<evidence type="ECO:0000256" key="8">
    <source>
        <dbReference type="ARBA" id="ARBA00022705"/>
    </source>
</evidence>
<keyword evidence="6 15" id="KW-0808">Transferase</keyword>
<dbReference type="InterPro" id="IPR016195">
    <property type="entry name" value="Pol/histidinol_Pase-like"/>
</dbReference>
<keyword evidence="10" id="KW-0239">DNA-directed DNA polymerase</keyword>
<dbReference type="Pfam" id="PF02811">
    <property type="entry name" value="PHP"/>
    <property type="match status" value="1"/>
</dbReference>
<dbReference type="InterPro" id="IPR023073">
    <property type="entry name" value="DnaE2"/>
</dbReference>
<dbReference type="SUPFAM" id="SSF89550">
    <property type="entry name" value="PHP domain-like"/>
    <property type="match status" value="1"/>
</dbReference>
<dbReference type="SMART" id="SM00481">
    <property type="entry name" value="POLIIIAc"/>
    <property type="match status" value="1"/>
</dbReference>
<keyword evidence="5" id="KW-0963">Cytoplasm</keyword>
<keyword evidence="9" id="KW-0227">DNA damage</keyword>
<evidence type="ECO:0000256" key="7">
    <source>
        <dbReference type="ARBA" id="ARBA00022695"/>
    </source>
</evidence>
<evidence type="ECO:0000256" key="1">
    <source>
        <dbReference type="ARBA" id="ARBA00004496"/>
    </source>
</evidence>
<sequence>MEYAELQVTTNFTFMLGGSHPAELVERAIELGYTKIAITDCNSVAGVVRGHMRIKKLIAEETDPAKIKRYEAFKIIPACRLELVDGTGLLAYPTDIEAWGRLCALLTKGNLRTEKGKCELYKQDVYEHKEGIIFIAIAPNQLNARFDFDDYFKDCLHEYHTQFADKLYISATRSYLGSDDKRFYRLSKLEVPMVATNDVHYHSAERRQLQDVQTCVREKCTITTAGFKLHANAERYLKPLDELERLFRQYPEAIHRTIDIAEACTFSLDTLKYLEPEWKSPDGRTADEHLAEHTWKGVKIFFPQGISGKLCAQLHTELAFFKKRKLAPYFLRIYEYVNKAKDLKILHQGRGSAANCAVCYCLGITPVNPEKSNLLFSRFMSDARDEWPDVDVDFEHERREEIMQWIYNTYGREHAAIVATVTQQRHKGAIRDVGKAMGLSEDTIKRLGGAIWSFSEEGLDRERIISQGLNPDDLQLKKVLELTQLMMGFPRQLGQHSGGFVITQCKLSDICPVMNARMEDRTQLEWDKDDLEDLGILKVDVLALGMLTCIRKAFDLIELHYNETYTLANVPEELPEVYDMICNADTLGVFQIESRAQMSMLPRLKPQKFYDLVIEVAIVRPGPIQGDMVHPYLRRRDGIEDEEYPNDELIPVLSRTKGVPLFQEQAMEIAMVAAGFSAAEADQLRRSMASFKAKIGEVKKFREKLIKGMLAKGYELKYAERIFKQLEGFGSYGFPESHAASFAHLVYISSWLKCFYPDVFAASLLNSQPMGFYQPAQIVIDAEKHGVVVKSVDVNLSMWDNTLEEKDGKYRALRLGFRQVKGLNREDMEKLIAARGPGYTSIHQLSDAGVPQFAIERLTDADAFRSMNLDRRQALWEVPALSDKPIGLFAGQKSESATEGQISLPFMSQGEHVVQDYAVTGLSLKAHPVSFVRRELDLLHVTPNGKLSELKDGAPVKVAGLITVRQRPGTAKGIVFITIEDETGFSNLVVWEKAFATFRREILQARLLMVEGKVQIEGQVVHVIVKRCHNLNKLLSSITKLHDENVPVLTLSRSDETTSPAPVDSKRNWQNEPFHKGRNFK</sequence>
<dbReference type="NCBIfam" id="NF004225">
    <property type="entry name" value="PRK05672.1"/>
    <property type="match status" value="1"/>
</dbReference>
<comment type="subcellular location">
    <subcellularLocation>
        <location evidence="1">Cytoplasm</location>
    </subcellularLocation>
</comment>
<dbReference type="InterPro" id="IPR004805">
    <property type="entry name" value="DnaE2/DnaE/PolC"/>
</dbReference>
<evidence type="ECO:0000256" key="9">
    <source>
        <dbReference type="ARBA" id="ARBA00022763"/>
    </source>
</evidence>
<evidence type="ECO:0000256" key="11">
    <source>
        <dbReference type="ARBA" id="ARBA00023204"/>
    </source>
</evidence>
<dbReference type="EMBL" id="JBHUPD010000004">
    <property type="protein sequence ID" value="MFD2874254.1"/>
    <property type="molecule type" value="Genomic_DNA"/>
</dbReference>
<evidence type="ECO:0000256" key="5">
    <source>
        <dbReference type="ARBA" id="ARBA00022490"/>
    </source>
</evidence>
<dbReference type="InterPro" id="IPR004365">
    <property type="entry name" value="NA-bd_OB_tRNA"/>
</dbReference>
<keyword evidence="16" id="KW-1185">Reference proteome</keyword>
<dbReference type="Pfam" id="PF14579">
    <property type="entry name" value="HHH_6"/>
    <property type="match status" value="1"/>
</dbReference>
<keyword evidence="11" id="KW-0234">DNA repair</keyword>
<evidence type="ECO:0000256" key="4">
    <source>
        <dbReference type="ARBA" id="ARBA00017273"/>
    </source>
</evidence>
<dbReference type="Gene3D" id="3.20.20.140">
    <property type="entry name" value="Metal-dependent hydrolases"/>
    <property type="match status" value="1"/>
</dbReference>
<dbReference type="CDD" id="cd04485">
    <property type="entry name" value="DnaE_OBF"/>
    <property type="match status" value="1"/>
</dbReference>
<dbReference type="NCBIfam" id="TIGR00594">
    <property type="entry name" value="polc"/>
    <property type="match status" value="1"/>
</dbReference>
<feature type="domain" description="Polymerase/histidinol phosphatase N-terminal" evidence="14">
    <location>
        <begin position="4"/>
        <end position="85"/>
    </location>
</feature>
<reference evidence="16" key="1">
    <citation type="journal article" date="2019" name="Int. J. Syst. Evol. Microbiol.">
        <title>The Global Catalogue of Microorganisms (GCM) 10K type strain sequencing project: providing services to taxonomists for standard genome sequencing and annotation.</title>
        <authorList>
            <consortium name="The Broad Institute Genomics Platform"/>
            <consortium name="The Broad Institute Genome Sequencing Center for Infectious Disease"/>
            <person name="Wu L."/>
            <person name="Ma J."/>
        </authorList>
    </citation>
    <scope>NUCLEOTIDE SEQUENCE [LARGE SCALE GENOMIC DNA]</scope>
    <source>
        <strain evidence="16">KCTC 22437</strain>
    </source>
</reference>
<dbReference type="GO" id="GO:0003887">
    <property type="term" value="F:DNA-directed DNA polymerase activity"/>
    <property type="evidence" value="ECO:0007669"/>
    <property type="project" value="UniProtKB-EC"/>
</dbReference>
<comment type="similarity">
    <text evidence="2">Belongs to the DNA polymerase type-C family. DnaE2 subfamily.</text>
</comment>
<dbReference type="Pfam" id="PF01336">
    <property type="entry name" value="tRNA_anti-codon"/>
    <property type="match status" value="1"/>
</dbReference>
<keyword evidence="7 15" id="KW-0548">Nucleotidyltransferase</keyword>
<comment type="catalytic activity">
    <reaction evidence="12">
        <text>DNA(n) + a 2'-deoxyribonucleoside 5'-triphosphate = DNA(n+1) + diphosphate</text>
        <dbReference type="Rhea" id="RHEA:22508"/>
        <dbReference type="Rhea" id="RHEA-COMP:17339"/>
        <dbReference type="Rhea" id="RHEA-COMP:17340"/>
        <dbReference type="ChEBI" id="CHEBI:33019"/>
        <dbReference type="ChEBI" id="CHEBI:61560"/>
        <dbReference type="ChEBI" id="CHEBI:173112"/>
        <dbReference type="EC" id="2.7.7.7"/>
    </reaction>
</comment>
<dbReference type="InterPro" id="IPR040982">
    <property type="entry name" value="DNA_pol3_finger"/>
</dbReference>
<protein>
    <recommendedName>
        <fullName evidence="4">Error-prone DNA polymerase</fullName>
        <ecNumber evidence="3">2.7.7.7</ecNumber>
    </recommendedName>
</protein>
<dbReference type="PANTHER" id="PTHR32294">
    <property type="entry name" value="DNA POLYMERASE III SUBUNIT ALPHA"/>
    <property type="match status" value="1"/>
</dbReference>
<dbReference type="Proteomes" id="UP001597557">
    <property type="component" value="Unassembled WGS sequence"/>
</dbReference>
<evidence type="ECO:0000259" key="14">
    <source>
        <dbReference type="SMART" id="SM00481"/>
    </source>
</evidence>
<dbReference type="InterPro" id="IPR004013">
    <property type="entry name" value="PHP_dom"/>
</dbReference>
<evidence type="ECO:0000256" key="10">
    <source>
        <dbReference type="ARBA" id="ARBA00022932"/>
    </source>
</evidence>
<dbReference type="InterPro" id="IPR003141">
    <property type="entry name" value="Pol/His_phosphatase_N"/>
</dbReference>
<dbReference type="RefSeq" id="WP_377188573.1">
    <property type="nucleotide sequence ID" value="NZ_JBHUPD010000004.1"/>
</dbReference>
<dbReference type="InterPro" id="IPR011708">
    <property type="entry name" value="DNA_pol3_alpha_NTPase_dom"/>
</dbReference>
<dbReference type="CDD" id="cd07434">
    <property type="entry name" value="PHP_PolIIIA_DnaE2"/>
    <property type="match status" value="1"/>
</dbReference>
<dbReference type="InterPro" id="IPR012340">
    <property type="entry name" value="NA-bd_OB-fold"/>
</dbReference>
<dbReference type="Pfam" id="PF07733">
    <property type="entry name" value="DNA_pol3_alpha"/>
    <property type="match status" value="1"/>
</dbReference>
<evidence type="ECO:0000256" key="6">
    <source>
        <dbReference type="ARBA" id="ARBA00022679"/>
    </source>
</evidence>
<evidence type="ECO:0000256" key="3">
    <source>
        <dbReference type="ARBA" id="ARBA00012417"/>
    </source>
</evidence>
<comment type="caution">
    <text evidence="15">The sequence shown here is derived from an EMBL/GenBank/DDBJ whole genome shotgun (WGS) entry which is preliminary data.</text>
</comment>
<keyword evidence="8" id="KW-0235">DNA replication</keyword>
<evidence type="ECO:0000313" key="15">
    <source>
        <dbReference type="EMBL" id="MFD2874254.1"/>
    </source>
</evidence>
<organism evidence="15 16">
    <name type="scientific">Mucilaginibacter ximonensis</name>
    <dbReference type="NCBI Taxonomy" id="538021"/>
    <lineage>
        <taxon>Bacteria</taxon>
        <taxon>Pseudomonadati</taxon>
        <taxon>Bacteroidota</taxon>
        <taxon>Sphingobacteriia</taxon>
        <taxon>Sphingobacteriales</taxon>
        <taxon>Sphingobacteriaceae</taxon>
        <taxon>Mucilaginibacter</taxon>
    </lineage>
</organism>
<feature type="compositionally biased region" description="Basic and acidic residues" evidence="13">
    <location>
        <begin position="1064"/>
        <end position="1075"/>
    </location>
</feature>
<evidence type="ECO:0000256" key="13">
    <source>
        <dbReference type="SAM" id="MobiDB-lite"/>
    </source>
</evidence>
<dbReference type="Gene3D" id="2.40.50.140">
    <property type="entry name" value="Nucleic acid-binding proteins"/>
    <property type="match status" value="1"/>
</dbReference>
<dbReference type="HAMAP" id="MF_01902">
    <property type="entry name" value="DNApol_error_prone"/>
    <property type="match status" value="1"/>
</dbReference>
<dbReference type="InterPro" id="IPR029460">
    <property type="entry name" value="DNAPol_HHH"/>
</dbReference>
<name>A0ABW5YG80_9SPHI</name>
<accession>A0ABW5YG80</accession>
<evidence type="ECO:0000256" key="2">
    <source>
        <dbReference type="ARBA" id="ARBA00007391"/>
    </source>
</evidence>